<keyword evidence="6" id="KW-1185">Reference proteome</keyword>
<keyword evidence="2 3" id="KW-0732">Signal</keyword>
<dbReference type="CDD" id="cd20013">
    <property type="entry name" value="PBP1_RPA0985_benzoate-like"/>
    <property type="match status" value="1"/>
</dbReference>
<sequence length="386" mass="41639">MSLLKHCKLALIAGALAAASGVHAEEVVKVGLITALTGPFAEFGQQMQAGVKAYQAMHGDTVAGKRVEVIFKDTGGANPEVAKRHAQELVVREKADFLAGFVFTPSALAAAPVATQAKVPMVVMNAAGENLPSRSPYMVRTSFEVTTTVPPIAKWAYREGARTAYVIAADYAPGLDAEKAFIKAFEAEGGKIVGTVRTPIVTVDFSPYIMRVKDAKPDVVFAFVNGGDVAPALLKEFRARKLEADGIKLIGTGDIVDEPIVDVIGENGVGVVTVYPYSMHHDSDLNRQFVEQFQKLRGKNARPAIMATAAYDGMAAIYEALKKTQGDTDGAKLIEAFKGLELESPRGHMRIDPETRDVVQNQYIRRFEKVDGAYANVEFETFEAGK</sequence>
<name>A0A2U1CJ61_9BURK</name>
<dbReference type="EMBL" id="QEKO01000005">
    <property type="protein sequence ID" value="PVY61046.1"/>
    <property type="molecule type" value="Genomic_DNA"/>
</dbReference>
<dbReference type="RefSeq" id="WP_017524568.1">
    <property type="nucleotide sequence ID" value="NZ_JACCEX010000005.1"/>
</dbReference>
<evidence type="ECO:0000259" key="4">
    <source>
        <dbReference type="Pfam" id="PF13458"/>
    </source>
</evidence>
<dbReference type="Proteomes" id="UP000246145">
    <property type="component" value="Unassembled WGS sequence"/>
</dbReference>
<feature type="signal peptide" evidence="3">
    <location>
        <begin position="1"/>
        <end position="24"/>
    </location>
</feature>
<dbReference type="Gene3D" id="3.40.50.2300">
    <property type="match status" value="2"/>
</dbReference>
<organism evidence="5 6">
    <name type="scientific">Pusillimonas noertemannii</name>
    <dbReference type="NCBI Taxonomy" id="305977"/>
    <lineage>
        <taxon>Bacteria</taxon>
        <taxon>Pseudomonadati</taxon>
        <taxon>Pseudomonadota</taxon>
        <taxon>Betaproteobacteria</taxon>
        <taxon>Burkholderiales</taxon>
        <taxon>Alcaligenaceae</taxon>
        <taxon>Pusillimonas</taxon>
    </lineage>
</organism>
<evidence type="ECO:0000256" key="3">
    <source>
        <dbReference type="SAM" id="SignalP"/>
    </source>
</evidence>
<dbReference type="InterPro" id="IPR028081">
    <property type="entry name" value="Leu-bd"/>
</dbReference>
<comment type="similarity">
    <text evidence="1">Belongs to the leucine-binding protein family.</text>
</comment>
<evidence type="ECO:0000313" key="5">
    <source>
        <dbReference type="EMBL" id="PVY61046.1"/>
    </source>
</evidence>
<feature type="chain" id="PRO_5015718168" evidence="3">
    <location>
        <begin position="25"/>
        <end position="386"/>
    </location>
</feature>
<evidence type="ECO:0000313" key="6">
    <source>
        <dbReference type="Proteomes" id="UP000246145"/>
    </source>
</evidence>
<dbReference type="OrthoDB" id="9794229at2"/>
<dbReference type="PANTHER" id="PTHR30483">
    <property type="entry name" value="LEUCINE-SPECIFIC-BINDING PROTEIN"/>
    <property type="match status" value="1"/>
</dbReference>
<dbReference type="Pfam" id="PF13458">
    <property type="entry name" value="Peripla_BP_6"/>
    <property type="match status" value="1"/>
</dbReference>
<dbReference type="PANTHER" id="PTHR30483:SF6">
    <property type="entry name" value="PERIPLASMIC BINDING PROTEIN OF ABC TRANSPORTER FOR NATURAL AMINO ACIDS"/>
    <property type="match status" value="1"/>
</dbReference>
<evidence type="ECO:0000256" key="1">
    <source>
        <dbReference type="ARBA" id="ARBA00010062"/>
    </source>
</evidence>
<accession>A0A2U1CJ61</accession>
<feature type="domain" description="Leucine-binding protein" evidence="4">
    <location>
        <begin position="28"/>
        <end position="368"/>
    </location>
</feature>
<protein>
    <submittedName>
        <fullName evidence="5">Branched-chain amino acid transport system substrate-binding protein</fullName>
    </submittedName>
</protein>
<dbReference type="SUPFAM" id="SSF53822">
    <property type="entry name" value="Periplasmic binding protein-like I"/>
    <property type="match status" value="1"/>
</dbReference>
<dbReference type="STRING" id="1231391.GCA_000308195_02214"/>
<reference evidence="5 6" key="1">
    <citation type="submission" date="2018-04" db="EMBL/GenBank/DDBJ databases">
        <title>Genomic Encyclopedia of Type Strains, Phase IV (KMG-IV): sequencing the most valuable type-strain genomes for metagenomic binning, comparative biology and taxonomic classification.</title>
        <authorList>
            <person name="Goeker M."/>
        </authorList>
    </citation>
    <scope>NUCLEOTIDE SEQUENCE [LARGE SCALE GENOMIC DNA]</scope>
    <source>
        <strain evidence="5 6">DSM 10065</strain>
    </source>
</reference>
<gene>
    <name evidence="5" type="ORF">C7440_3213</name>
</gene>
<evidence type="ECO:0000256" key="2">
    <source>
        <dbReference type="ARBA" id="ARBA00022729"/>
    </source>
</evidence>
<dbReference type="InterPro" id="IPR028082">
    <property type="entry name" value="Peripla_BP_I"/>
</dbReference>
<proteinExistence type="inferred from homology"/>
<dbReference type="InterPro" id="IPR051010">
    <property type="entry name" value="BCAA_transport"/>
</dbReference>
<comment type="caution">
    <text evidence="5">The sequence shown here is derived from an EMBL/GenBank/DDBJ whole genome shotgun (WGS) entry which is preliminary data.</text>
</comment>
<dbReference type="AlphaFoldDB" id="A0A2U1CJ61"/>